<proteinExistence type="inferred from homology"/>
<dbReference type="Gene3D" id="3.40.50.200">
    <property type="entry name" value="Peptidase S8/S53 domain"/>
    <property type="match status" value="1"/>
</dbReference>
<feature type="active site" description="Charge relay system" evidence="5">
    <location>
        <position position="137"/>
    </location>
</feature>
<feature type="transmembrane region" description="Helical" evidence="6">
    <location>
        <begin position="333"/>
        <end position="356"/>
    </location>
</feature>
<dbReference type="CDD" id="cd04077">
    <property type="entry name" value="Peptidases_S8_PCSK9_ProteinaseK_like"/>
    <property type="match status" value="1"/>
</dbReference>
<keyword evidence="6" id="KW-0472">Membrane</keyword>
<keyword evidence="4 5" id="KW-0720">Serine protease</keyword>
<dbReference type="InterPro" id="IPR022398">
    <property type="entry name" value="Peptidase_S8_His-AS"/>
</dbReference>
<dbReference type="InterPro" id="IPR037045">
    <property type="entry name" value="S8pro/Inhibitor_I9_sf"/>
</dbReference>
<dbReference type="InterPro" id="IPR000209">
    <property type="entry name" value="Peptidase_S8/S53_dom"/>
</dbReference>
<dbReference type="PANTHER" id="PTHR43806">
    <property type="entry name" value="PEPTIDASE S8"/>
    <property type="match status" value="1"/>
</dbReference>
<keyword evidence="2 5" id="KW-0645">Protease</keyword>
<evidence type="ECO:0000313" key="10">
    <source>
        <dbReference type="EMBL" id="KAF7437502.1"/>
    </source>
</evidence>
<feature type="chain" id="PRO_5034193532" evidence="7">
    <location>
        <begin position="19"/>
        <end position="393"/>
    </location>
</feature>
<feature type="domain" description="Inhibitor I9" evidence="9">
    <location>
        <begin position="43"/>
        <end position="88"/>
    </location>
</feature>
<dbReference type="PRINTS" id="PR00723">
    <property type="entry name" value="SUBTILISIN"/>
</dbReference>
<dbReference type="Pfam" id="PF00082">
    <property type="entry name" value="Peptidase_S8"/>
    <property type="match status" value="1"/>
</dbReference>
<dbReference type="OrthoDB" id="19448at2759"/>
<dbReference type="InterPro" id="IPR023827">
    <property type="entry name" value="Peptidase_S8_Asp-AS"/>
</dbReference>
<dbReference type="Pfam" id="PF05922">
    <property type="entry name" value="Inhibitor_I9"/>
    <property type="match status" value="1"/>
</dbReference>
<dbReference type="EMBL" id="JACETU010000002">
    <property type="protein sequence ID" value="KAF7437502.1"/>
    <property type="molecule type" value="Genomic_DNA"/>
</dbReference>
<evidence type="ECO:0000256" key="1">
    <source>
        <dbReference type="ARBA" id="ARBA00011073"/>
    </source>
</evidence>
<protein>
    <submittedName>
        <fullName evidence="10">Subtilisin-like serine protease</fullName>
    </submittedName>
</protein>
<dbReference type="FunFam" id="3.40.50.200:FF:000007">
    <property type="entry name" value="Subtilisin-like serine protease"/>
    <property type="match status" value="1"/>
</dbReference>
<dbReference type="Gene3D" id="3.30.70.80">
    <property type="entry name" value="Peptidase S8 propeptide/proteinase inhibitor I9"/>
    <property type="match status" value="1"/>
</dbReference>
<dbReference type="PANTHER" id="PTHR43806:SF11">
    <property type="entry name" value="CEREVISIN-RELATED"/>
    <property type="match status" value="1"/>
</dbReference>
<organism evidence="10 11">
    <name type="scientific">Pleurotus ostreatus</name>
    <name type="common">Oyster mushroom</name>
    <name type="synonym">White-rot fungus</name>
    <dbReference type="NCBI Taxonomy" id="5322"/>
    <lineage>
        <taxon>Eukaryota</taxon>
        <taxon>Fungi</taxon>
        <taxon>Dikarya</taxon>
        <taxon>Basidiomycota</taxon>
        <taxon>Agaricomycotina</taxon>
        <taxon>Agaricomycetes</taxon>
        <taxon>Agaricomycetidae</taxon>
        <taxon>Agaricales</taxon>
        <taxon>Pleurotineae</taxon>
        <taxon>Pleurotaceae</taxon>
        <taxon>Pleurotus</taxon>
    </lineage>
</organism>
<keyword evidence="11" id="KW-1185">Reference proteome</keyword>
<dbReference type="SUPFAM" id="SSF54897">
    <property type="entry name" value="Protease propeptides/inhibitors"/>
    <property type="match status" value="1"/>
</dbReference>
<dbReference type="InterPro" id="IPR036852">
    <property type="entry name" value="Peptidase_S8/S53_dom_sf"/>
</dbReference>
<dbReference type="AlphaFoldDB" id="A0A8H7A2N5"/>
<comment type="similarity">
    <text evidence="1 5">Belongs to the peptidase S8 family.</text>
</comment>
<evidence type="ECO:0000313" key="11">
    <source>
        <dbReference type="Proteomes" id="UP000623687"/>
    </source>
</evidence>
<feature type="active site" description="Charge relay system" evidence="5">
    <location>
        <position position="168"/>
    </location>
</feature>
<evidence type="ECO:0000256" key="6">
    <source>
        <dbReference type="SAM" id="Phobius"/>
    </source>
</evidence>
<dbReference type="PROSITE" id="PS51892">
    <property type="entry name" value="SUBTILASE"/>
    <property type="match status" value="1"/>
</dbReference>
<gene>
    <name evidence="10" type="primary">SUB6_2</name>
    <name evidence="10" type="ORF">PC9H_004343</name>
</gene>
<name>A0A8H7A2N5_PLEOS</name>
<feature type="signal peptide" evidence="7">
    <location>
        <begin position="1"/>
        <end position="18"/>
    </location>
</feature>
<dbReference type="SUPFAM" id="SSF52743">
    <property type="entry name" value="Subtilisin-like"/>
    <property type="match status" value="1"/>
</dbReference>
<dbReference type="RefSeq" id="XP_036635401.1">
    <property type="nucleotide sequence ID" value="XM_036773928.1"/>
</dbReference>
<dbReference type="GO" id="GO:0006508">
    <property type="term" value="P:proteolysis"/>
    <property type="evidence" value="ECO:0007669"/>
    <property type="project" value="UniProtKB-KW"/>
</dbReference>
<keyword evidence="7" id="KW-0732">Signal</keyword>
<dbReference type="PROSITE" id="PS00136">
    <property type="entry name" value="SUBTILASE_ASP"/>
    <property type="match status" value="1"/>
</dbReference>
<comment type="caution">
    <text evidence="10">The sequence shown here is derived from an EMBL/GenBank/DDBJ whole genome shotgun (WGS) entry which is preliminary data.</text>
</comment>
<dbReference type="InterPro" id="IPR050131">
    <property type="entry name" value="Peptidase_S8_subtilisin-like"/>
</dbReference>
<reference evidence="10" key="1">
    <citation type="submission" date="2019-07" db="EMBL/GenBank/DDBJ databases">
        <authorList>
            <person name="Palmer J.M."/>
        </authorList>
    </citation>
    <scope>NUCLEOTIDE SEQUENCE</scope>
    <source>
        <strain evidence="10">PC9</strain>
    </source>
</reference>
<dbReference type="GO" id="GO:0005615">
    <property type="term" value="C:extracellular space"/>
    <property type="evidence" value="ECO:0007669"/>
    <property type="project" value="TreeGrafter"/>
</dbReference>
<dbReference type="GO" id="GO:0004252">
    <property type="term" value="F:serine-type endopeptidase activity"/>
    <property type="evidence" value="ECO:0007669"/>
    <property type="project" value="UniProtKB-UniRule"/>
</dbReference>
<sequence length="393" mass="39341">MRIGSAILASFAISGVFGSPATTKTGKFIVKLRDGASSNTLLESSGGDVTHRWGTGFQGFAGTFSEKALSVLRSSPDVESISEDGIMQAFAVQTDAPWGLARLSSTGRLVNTNASALTFSYTYDSVGGAGVDVYVVDTGIYTEHTEFEGRAHWGATFGGYASVDGNGHGTHCAGVVAGHRFGVAKAASVVAVKVLSDAGSATVSDIISGLNFIIASARASGRPSVVLMALGGSASTAMDNAVTAVTTAGIHVVVAAGNSNTDAANTSPARVPSVITVGAITISDARSSASNYGSVVDVYAPGQNIISAWIGSPTATNIISGTSPVASISLPGVVFALISLQAASFVAGLVAYLISVHGNLSPAAMKALVKSLSLNGVLTGIPAGTANNLAHNA</sequence>
<feature type="active site" description="Charge relay system" evidence="5">
    <location>
        <position position="323"/>
    </location>
</feature>
<evidence type="ECO:0000256" key="7">
    <source>
        <dbReference type="SAM" id="SignalP"/>
    </source>
</evidence>
<dbReference type="InterPro" id="IPR015500">
    <property type="entry name" value="Peptidase_S8_subtilisin-rel"/>
</dbReference>
<evidence type="ECO:0000259" key="8">
    <source>
        <dbReference type="Pfam" id="PF00082"/>
    </source>
</evidence>
<feature type="domain" description="Peptidase S8/S53" evidence="8">
    <location>
        <begin position="128"/>
        <end position="370"/>
    </location>
</feature>
<evidence type="ECO:0000259" key="9">
    <source>
        <dbReference type="Pfam" id="PF05922"/>
    </source>
</evidence>
<accession>A0A8H7A2N5</accession>
<keyword evidence="3 5" id="KW-0378">Hydrolase</keyword>
<evidence type="ECO:0000256" key="4">
    <source>
        <dbReference type="ARBA" id="ARBA00022825"/>
    </source>
</evidence>
<evidence type="ECO:0000256" key="2">
    <source>
        <dbReference type="ARBA" id="ARBA00022670"/>
    </source>
</evidence>
<dbReference type="Proteomes" id="UP000623687">
    <property type="component" value="Unassembled WGS sequence"/>
</dbReference>
<dbReference type="GeneID" id="59374161"/>
<keyword evidence="6" id="KW-1133">Transmembrane helix</keyword>
<keyword evidence="6" id="KW-0812">Transmembrane</keyword>
<evidence type="ECO:0000256" key="3">
    <source>
        <dbReference type="ARBA" id="ARBA00022801"/>
    </source>
</evidence>
<dbReference type="InterPro" id="IPR010259">
    <property type="entry name" value="S8pro/Inhibitor_I9"/>
</dbReference>
<evidence type="ECO:0000256" key="5">
    <source>
        <dbReference type="PROSITE-ProRule" id="PRU01240"/>
    </source>
</evidence>
<dbReference type="PROSITE" id="PS00137">
    <property type="entry name" value="SUBTILASE_HIS"/>
    <property type="match status" value="1"/>
</dbReference>
<dbReference type="VEuPathDB" id="FungiDB:PC9H_004343"/>
<dbReference type="InterPro" id="IPR034193">
    <property type="entry name" value="PCSK9_ProteinaseK-like"/>
</dbReference>